<keyword evidence="14" id="KW-1185">Reference proteome</keyword>
<dbReference type="InterPro" id="IPR024088">
    <property type="entry name" value="Tyr-tRNA-ligase_bac-type"/>
</dbReference>
<comment type="similarity">
    <text evidence="10">Belongs to the class-I aminoacyl-tRNA synthetase family. TyrS type 2 subfamily.</text>
</comment>
<dbReference type="InterPro" id="IPR024108">
    <property type="entry name" value="Tyr-tRNA-ligase_bac_2"/>
</dbReference>
<dbReference type="NCBIfam" id="TIGR00234">
    <property type="entry name" value="tyrS"/>
    <property type="match status" value="1"/>
</dbReference>
<dbReference type="Pfam" id="PF01479">
    <property type="entry name" value="S4"/>
    <property type="match status" value="1"/>
</dbReference>
<dbReference type="InterPro" id="IPR002942">
    <property type="entry name" value="S4_RNA-bd"/>
</dbReference>
<keyword evidence="8 10" id="KW-0030">Aminoacyl-tRNA synthetase</keyword>
<evidence type="ECO:0000313" key="14">
    <source>
        <dbReference type="Proteomes" id="UP000294832"/>
    </source>
</evidence>
<dbReference type="InterPro" id="IPR036986">
    <property type="entry name" value="S4_RNA-bd_sf"/>
</dbReference>
<comment type="function">
    <text evidence="10">Catalyzes the attachment of tyrosine to tRNA(Tyr) in a two-step reaction: tyrosine is first activated by ATP to form Tyr-AMP and then transferred to the acceptor end of tRNA(Tyr).</text>
</comment>
<feature type="domain" description="RNA-binding S4" evidence="12">
    <location>
        <begin position="337"/>
        <end position="397"/>
    </location>
</feature>
<dbReference type="Proteomes" id="UP000294832">
    <property type="component" value="Unassembled WGS sequence"/>
</dbReference>
<feature type="binding site" evidence="10">
    <location>
        <position position="229"/>
    </location>
    <ligand>
        <name>ATP</name>
        <dbReference type="ChEBI" id="CHEBI:30616"/>
    </ligand>
</feature>
<keyword evidence="4 10" id="KW-0547">Nucleotide-binding</keyword>
<dbReference type="PANTHER" id="PTHR11766">
    <property type="entry name" value="TYROSYL-TRNA SYNTHETASE"/>
    <property type="match status" value="1"/>
</dbReference>
<comment type="subunit">
    <text evidence="1 10">Homodimer.</text>
</comment>
<name>A0A4R2FE93_9GAMM</name>
<dbReference type="Gene3D" id="3.40.50.620">
    <property type="entry name" value="HUPs"/>
    <property type="match status" value="1"/>
</dbReference>
<dbReference type="SUPFAM" id="SSF52374">
    <property type="entry name" value="Nucleotidylyl transferase"/>
    <property type="match status" value="1"/>
</dbReference>
<dbReference type="PRINTS" id="PR01040">
    <property type="entry name" value="TRNASYNTHTYR"/>
</dbReference>
<feature type="short sequence motif" description="'HIGH' region" evidence="10">
    <location>
        <begin position="42"/>
        <end position="51"/>
    </location>
</feature>
<evidence type="ECO:0000256" key="3">
    <source>
        <dbReference type="ARBA" id="ARBA00022598"/>
    </source>
</evidence>
<dbReference type="OrthoDB" id="9804243at2"/>
<dbReference type="Pfam" id="PF00579">
    <property type="entry name" value="tRNA-synt_1b"/>
    <property type="match status" value="1"/>
</dbReference>
<evidence type="ECO:0000256" key="4">
    <source>
        <dbReference type="ARBA" id="ARBA00022741"/>
    </source>
</evidence>
<evidence type="ECO:0000256" key="2">
    <source>
        <dbReference type="ARBA" id="ARBA00022490"/>
    </source>
</evidence>
<protein>
    <recommendedName>
        <fullName evidence="10">Tyrosine--tRNA ligase</fullName>
        <ecNumber evidence="10">6.1.1.1</ecNumber>
    </recommendedName>
    <alternativeName>
        <fullName evidence="10">Tyrosyl-tRNA synthetase</fullName>
        <shortName evidence="10">TyrRS</shortName>
    </alternativeName>
</protein>
<dbReference type="CDD" id="cd00165">
    <property type="entry name" value="S4"/>
    <property type="match status" value="1"/>
</dbReference>
<reference evidence="13 14" key="1">
    <citation type="submission" date="2019-03" db="EMBL/GenBank/DDBJ databases">
        <title>Freshwater and sediment microbial communities from various areas in North America, analyzing microbe dynamics in response to fracking.</title>
        <authorList>
            <person name="Lamendella R."/>
        </authorList>
    </citation>
    <scope>NUCLEOTIDE SEQUENCE [LARGE SCALE GENOMIC DNA]</scope>
    <source>
        <strain evidence="13 14">74A</strain>
    </source>
</reference>
<dbReference type="InterPro" id="IPR014729">
    <property type="entry name" value="Rossmann-like_a/b/a_fold"/>
</dbReference>
<dbReference type="EMBL" id="SLWF01000004">
    <property type="protein sequence ID" value="TCN87904.1"/>
    <property type="molecule type" value="Genomic_DNA"/>
</dbReference>
<evidence type="ECO:0000256" key="9">
    <source>
        <dbReference type="ARBA" id="ARBA00048248"/>
    </source>
</evidence>
<dbReference type="RefSeq" id="WP_133038019.1">
    <property type="nucleotide sequence ID" value="NZ_SLWF01000004.1"/>
</dbReference>
<gene>
    <name evidence="10" type="primary">tyrS</name>
    <name evidence="13" type="ORF">EDC91_10436</name>
</gene>
<dbReference type="GO" id="GO:0005524">
    <property type="term" value="F:ATP binding"/>
    <property type="evidence" value="ECO:0007669"/>
    <property type="project" value="UniProtKB-UniRule"/>
</dbReference>
<evidence type="ECO:0000256" key="11">
    <source>
        <dbReference type="PROSITE-ProRule" id="PRU00182"/>
    </source>
</evidence>
<dbReference type="AlphaFoldDB" id="A0A4R2FE93"/>
<dbReference type="EC" id="6.1.1.1" evidence="10"/>
<evidence type="ECO:0000256" key="8">
    <source>
        <dbReference type="ARBA" id="ARBA00023146"/>
    </source>
</evidence>
<dbReference type="Gene3D" id="1.10.240.10">
    <property type="entry name" value="Tyrosyl-Transfer RNA Synthetase"/>
    <property type="match status" value="1"/>
</dbReference>
<keyword evidence="3 10" id="KW-0436">Ligase</keyword>
<evidence type="ECO:0000256" key="1">
    <source>
        <dbReference type="ARBA" id="ARBA00011738"/>
    </source>
</evidence>
<evidence type="ECO:0000256" key="10">
    <source>
        <dbReference type="HAMAP-Rule" id="MF_02007"/>
    </source>
</evidence>
<dbReference type="PANTHER" id="PTHR11766:SF1">
    <property type="entry name" value="TYROSINE--TRNA LIGASE"/>
    <property type="match status" value="1"/>
</dbReference>
<comment type="caution">
    <text evidence="13">The sequence shown here is derived from an EMBL/GenBank/DDBJ whole genome shotgun (WGS) entry which is preliminary data.</text>
</comment>
<dbReference type="InterPro" id="IPR001412">
    <property type="entry name" value="aa-tRNA-synth_I_CS"/>
</dbReference>
<organism evidence="13 14">
    <name type="scientific">Shewanella fodinae</name>
    <dbReference type="NCBI Taxonomy" id="552357"/>
    <lineage>
        <taxon>Bacteria</taxon>
        <taxon>Pseudomonadati</taxon>
        <taxon>Pseudomonadota</taxon>
        <taxon>Gammaproteobacteria</taxon>
        <taxon>Alteromonadales</taxon>
        <taxon>Shewanellaceae</taxon>
        <taxon>Shewanella</taxon>
    </lineage>
</organism>
<evidence type="ECO:0000313" key="13">
    <source>
        <dbReference type="EMBL" id="TCN87904.1"/>
    </source>
</evidence>
<dbReference type="SMART" id="SM00363">
    <property type="entry name" value="S4"/>
    <property type="match status" value="1"/>
</dbReference>
<comment type="catalytic activity">
    <reaction evidence="9 10">
        <text>tRNA(Tyr) + L-tyrosine + ATP = L-tyrosyl-tRNA(Tyr) + AMP + diphosphate + H(+)</text>
        <dbReference type="Rhea" id="RHEA:10220"/>
        <dbReference type="Rhea" id="RHEA-COMP:9706"/>
        <dbReference type="Rhea" id="RHEA-COMP:9707"/>
        <dbReference type="ChEBI" id="CHEBI:15378"/>
        <dbReference type="ChEBI" id="CHEBI:30616"/>
        <dbReference type="ChEBI" id="CHEBI:33019"/>
        <dbReference type="ChEBI" id="CHEBI:58315"/>
        <dbReference type="ChEBI" id="CHEBI:78442"/>
        <dbReference type="ChEBI" id="CHEBI:78536"/>
        <dbReference type="ChEBI" id="CHEBI:456215"/>
        <dbReference type="EC" id="6.1.1.1"/>
    </reaction>
</comment>
<evidence type="ECO:0000256" key="6">
    <source>
        <dbReference type="ARBA" id="ARBA00022884"/>
    </source>
</evidence>
<dbReference type="CDD" id="cd00805">
    <property type="entry name" value="TyrRS_core"/>
    <property type="match status" value="1"/>
</dbReference>
<dbReference type="SUPFAM" id="SSF55174">
    <property type="entry name" value="Alpha-L RNA-binding motif"/>
    <property type="match status" value="1"/>
</dbReference>
<dbReference type="FunFam" id="1.10.240.10:FF:000006">
    <property type="entry name" value="Tyrosine--tRNA ligase"/>
    <property type="match status" value="1"/>
</dbReference>
<proteinExistence type="inferred from homology"/>
<keyword evidence="6 11" id="KW-0694">RNA-binding</keyword>
<keyword evidence="5 10" id="KW-0067">ATP-binding</keyword>
<dbReference type="FunFam" id="3.10.290.10:FF:000022">
    <property type="entry name" value="Tyrosine--tRNA ligase"/>
    <property type="match status" value="1"/>
</dbReference>
<dbReference type="Gene3D" id="3.10.290.10">
    <property type="entry name" value="RNA-binding S4 domain"/>
    <property type="match status" value="1"/>
</dbReference>
<dbReference type="FunFam" id="3.40.50.620:FF:000061">
    <property type="entry name" value="Tyrosine--tRNA ligase"/>
    <property type="match status" value="1"/>
</dbReference>
<dbReference type="InterPro" id="IPR002307">
    <property type="entry name" value="Tyr-tRNA-ligase"/>
</dbReference>
<comment type="subcellular location">
    <subcellularLocation>
        <location evidence="10">Cytoplasm</location>
    </subcellularLocation>
</comment>
<evidence type="ECO:0000259" key="12">
    <source>
        <dbReference type="SMART" id="SM00363"/>
    </source>
</evidence>
<keyword evidence="2 10" id="KW-0963">Cytoplasm</keyword>
<dbReference type="PROSITE" id="PS50889">
    <property type="entry name" value="S4"/>
    <property type="match status" value="1"/>
</dbReference>
<dbReference type="InterPro" id="IPR002305">
    <property type="entry name" value="aa-tRNA-synth_Ic"/>
</dbReference>
<dbReference type="PROSITE" id="PS00178">
    <property type="entry name" value="AA_TRNA_LIGASE_I"/>
    <property type="match status" value="1"/>
</dbReference>
<dbReference type="HAMAP" id="MF_02007">
    <property type="entry name" value="Tyr_tRNA_synth_type2"/>
    <property type="match status" value="1"/>
</dbReference>
<keyword evidence="7 10" id="KW-0648">Protein biosynthesis</keyword>
<feature type="short sequence motif" description="'KMSKS' region" evidence="10">
    <location>
        <begin position="226"/>
        <end position="230"/>
    </location>
</feature>
<accession>A0A4R2FE93</accession>
<dbReference type="GO" id="GO:0004831">
    <property type="term" value="F:tyrosine-tRNA ligase activity"/>
    <property type="evidence" value="ECO:0007669"/>
    <property type="project" value="UniProtKB-UniRule"/>
</dbReference>
<evidence type="ECO:0000256" key="5">
    <source>
        <dbReference type="ARBA" id="ARBA00022840"/>
    </source>
</evidence>
<dbReference type="GO" id="GO:0003723">
    <property type="term" value="F:RNA binding"/>
    <property type="evidence" value="ECO:0007669"/>
    <property type="project" value="UniProtKB-KW"/>
</dbReference>
<dbReference type="GO" id="GO:0005829">
    <property type="term" value="C:cytosol"/>
    <property type="evidence" value="ECO:0007669"/>
    <property type="project" value="TreeGrafter"/>
</dbReference>
<sequence length="399" mass="43977">MADLAQVMAEIKRGTDEILLESDLVEKLQEGRPLKIKLGADPTAPDIHLGHTVILNKLRTFQELGHEVIFLIGDFTGMVGDPSGKNSTRPPLTREQVLANAETYKEQVYKILDPAKTRIVFNSSWLEQLGAAGMIRLGSRQTVARMMERDDFKKRYASGQSIAIHEFMYPLLQGYDSVALHADVELGGTDQKFNLLMGRELQKAEGQKPQAVIMMPLLEGLDGVKKMSKSAGNYIGVSEAPDEMFGKLMSISDELMWRYFELLSFRPLGEIEQFKTDVSNGANPRDIKILLAKEIIARFHSEAAAEAAHQAFIDRFQKGALPEDIEEITVTAGAEGVAVANLLKDAGLVASTSEALRMIKQGAVKMDGERLDDSKQHFAAGVTAVFQVGKRKFAKVTVV</sequence>
<evidence type="ECO:0000256" key="7">
    <source>
        <dbReference type="ARBA" id="ARBA00022917"/>
    </source>
</evidence>
<dbReference type="GO" id="GO:0006437">
    <property type="term" value="P:tyrosyl-tRNA aminoacylation"/>
    <property type="evidence" value="ECO:0007669"/>
    <property type="project" value="UniProtKB-UniRule"/>
</dbReference>